<comment type="caution">
    <text evidence="2">The sequence shown here is derived from an EMBL/GenBank/DDBJ whole genome shotgun (WGS) entry which is preliminary data.</text>
</comment>
<evidence type="ECO:0000313" key="2">
    <source>
        <dbReference type="EMBL" id="GIY91628.1"/>
    </source>
</evidence>
<dbReference type="EMBL" id="BPLR01017435">
    <property type="protein sequence ID" value="GIY91628.1"/>
    <property type="molecule type" value="Genomic_DNA"/>
</dbReference>
<dbReference type="Proteomes" id="UP001054945">
    <property type="component" value="Unassembled WGS sequence"/>
</dbReference>
<feature type="region of interest" description="Disordered" evidence="1">
    <location>
        <begin position="1"/>
        <end position="39"/>
    </location>
</feature>
<protein>
    <submittedName>
        <fullName evidence="2">Uncharacterized protein</fullName>
    </submittedName>
</protein>
<gene>
    <name evidence="2" type="ORF">CEXT_271771</name>
</gene>
<feature type="non-terminal residue" evidence="2">
    <location>
        <position position="1"/>
    </location>
</feature>
<feature type="compositionally biased region" description="Polar residues" evidence="1">
    <location>
        <begin position="1"/>
        <end position="11"/>
    </location>
</feature>
<evidence type="ECO:0000313" key="3">
    <source>
        <dbReference type="Proteomes" id="UP001054945"/>
    </source>
</evidence>
<organism evidence="2 3">
    <name type="scientific">Caerostris extrusa</name>
    <name type="common">Bark spider</name>
    <name type="synonym">Caerostris bankana</name>
    <dbReference type="NCBI Taxonomy" id="172846"/>
    <lineage>
        <taxon>Eukaryota</taxon>
        <taxon>Metazoa</taxon>
        <taxon>Ecdysozoa</taxon>
        <taxon>Arthropoda</taxon>
        <taxon>Chelicerata</taxon>
        <taxon>Arachnida</taxon>
        <taxon>Araneae</taxon>
        <taxon>Araneomorphae</taxon>
        <taxon>Entelegynae</taxon>
        <taxon>Araneoidea</taxon>
        <taxon>Araneidae</taxon>
        <taxon>Caerostris</taxon>
    </lineage>
</organism>
<name>A0AAV4XB29_CAEEX</name>
<accession>A0AAV4XB29</accession>
<sequence length="62" mass="7373">STAVVESTPRWSSEERSPRWISPSHSSFRSERKRRRQKTRLLTSAFQTKLRMTGIKHLSFRL</sequence>
<dbReference type="AlphaFoldDB" id="A0AAV4XB29"/>
<reference evidence="2 3" key="1">
    <citation type="submission" date="2021-06" db="EMBL/GenBank/DDBJ databases">
        <title>Caerostris extrusa draft genome.</title>
        <authorList>
            <person name="Kono N."/>
            <person name="Arakawa K."/>
        </authorList>
    </citation>
    <scope>NUCLEOTIDE SEQUENCE [LARGE SCALE GENOMIC DNA]</scope>
</reference>
<proteinExistence type="predicted"/>
<keyword evidence="3" id="KW-1185">Reference proteome</keyword>
<evidence type="ECO:0000256" key="1">
    <source>
        <dbReference type="SAM" id="MobiDB-lite"/>
    </source>
</evidence>